<dbReference type="Proteomes" id="UP000199158">
    <property type="component" value="Unassembled WGS sequence"/>
</dbReference>
<dbReference type="AlphaFoldDB" id="A0A1H8EBY0"/>
<sequence>MANCNDAAREGLRKIVEIFYVGPACAPLKVLLNDSALRHVERQELMTALMSNDFYQHAVGNDYGTYDMFYDFHDGTIPMKITFNIEYLQEEGLHKQTFVFHADRGYDLLELNNDIVENYKDIITRINFIRDLELDDYIECPVNRFAAIDCSDEQGSAAVDGGSLTSFAADLDTQGQEDVLNSTLLAQLAANKKFDREKQTKEWYDFYKTVLEKVGWVVESFEFTKYNSSSASFETSKVVLDILASICSGQEMLVVASAVKALNDLSNDDKRVKIFESQSHSLEQGNFQVSHCVQSNDLISMKLGTFYFTTTEKVVRVLWHKFESAGCQFYRGAQKITLSDKIYSKVREEVITKLGDNAKKFIADLEI</sequence>
<organism evidence="1 2">
    <name type="scientific">Hydrogenoanaerobacterium saccharovorans</name>
    <dbReference type="NCBI Taxonomy" id="474960"/>
    <lineage>
        <taxon>Bacteria</taxon>
        <taxon>Bacillati</taxon>
        <taxon>Bacillota</taxon>
        <taxon>Clostridia</taxon>
        <taxon>Eubacteriales</taxon>
        <taxon>Oscillospiraceae</taxon>
        <taxon>Hydrogenoanaerobacterium</taxon>
    </lineage>
</organism>
<keyword evidence="2" id="KW-1185">Reference proteome</keyword>
<proteinExistence type="predicted"/>
<dbReference type="EMBL" id="FOCG01000006">
    <property type="protein sequence ID" value="SEN16268.1"/>
    <property type="molecule type" value="Genomic_DNA"/>
</dbReference>
<protein>
    <submittedName>
        <fullName evidence="1">Uncharacterized protein</fullName>
    </submittedName>
</protein>
<dbReference type="RefSeq" id="WP_092756541.1">
    <property type="nucleotide sequence ID" value="NZ_FOCG01000006.1"/>
</dbReference>
<evidence type="ECO:0000313" key="1">
    <source>
        <dbReference type="EMBL" id="SEN16268.1"/>
    </source>
</evidence>
<name>A0A1H8EBY0_9FIRM</name>
<gene>
    <name evidence="1" type="ORF">SAMN05216180_2939</name>
</gene>
<evidence type="ECO:0000313" key="2">
    <source>
        <dbReference type="Proteomes" id="UP000199158"/>
    </source>
</evidence>
<reference evidence="1 2" key="1">
    <citation type="submission" date="2016-10" db="EMBL/GenBank/DDBJ databases">
        <authorList>
            <person name="de Groot N.N."/>
        </authorList>
    </citation>
    <scope>NUCLEOTIDE SEQUENCE [LARGE SCALE GENOMIC DNA]</scope>
    <source>
        <strain evidence="1 2">CGMCC 1.5070</strain>
    </source>
</reference>
<dbReference type="OrthoDB" id="650920at2"/>
<accession>A0A1H8EBY0</accession>